<evidence type="ECO:0000256" key="1">
    <source>
        <dbReference type="ARBA" id="ARBA00004613"/>
    </source>
</evidence>
<feature type="compositionally biased region" description="Acidic residues" evidence="3">
    <location>
        <begin position="1131"/>
        <end position="1140"/>
    </location>
</feature>
<dbReference type="PRINTS" id="PR00313">
    <property type="entry name" value="CABNDNGRPT"/>
</dbReference>
<dbReference type="Proteomes" id="UP000247727">
    <property type="component" value="Unassembled WGS sequence"/>
</dbReference>
<reference evidence="5 6" key="1">
    <citation type="submission" date="2018-06" db="EMBL/GenBank/DDBJ databases">
        <title>Genomic Encyclopedia of Type Strains, Phase III (KMG-III): the genomes of soil and plant-associated and newly described type strains.</title>
        <authorList>
            <person name="Whitman W."/>
        </authorList>
    </citation>
    <scope>NUCLEOTIDE SEQUENCE [LARGE SCALE GENOMIC DNA]</scope>
    <source>
        <strain evidence="5 6">JA737</strain>
    </source>
</reference>
<dbReference type="Pfam" id="PF00353">
    <property type="entry name" value="HemolysinCabind"/>
    <property type="match status" value="12"/>
</dbReference>
<dbReference type="CDD" id="cd00198">
    <property type="entry name" value="vWFA"/>
    <property type="match status" value="1"/>
</dbReference>
<accession>A0A318TWF0</accession>
<dbReference type="InterPro" id="IPR050557">
    <property type="entry name" value="RTX_toxin/Mannuronan_C5-epim"/>
</dbReference>
<dbReference type="InterPro" id="IPR011049">
    <property type="entry name" value="Serralysin-like_metalloprot_C"/>
</dbReference>
<dbReference type="Pfam" id="PF13519">
    <property type="entry name" value="VWA_2"/>
    <property type="match status" value="1"/>
</dbReference>
<dbReference type="RefSeq" id="WP_181420874.1">
    <property type="nucleotide sequence ID" value="NZ_QJTK01000010.1"/>
</dbReference>
<dbReference type="Gene3D" id="2.150.10.10">
    <property type="entry name" value="Serralysin-like metalloprotease, C-terminal"/>
    <property type="match status" value="8"/>
</dbReference>
<dbReference type="SMART" id="SM00327">
    <property type="entry name" value="VWA"/>
    <property type="match status" value="1"/>
</dbReference>
<feature type="domain" description="VWFA" evidence="4">
    <location>
        <begin position="304"/>
        <end position="502"/>
    </location>
</feature>
<dbReference type="Gene3D" id="3.40.50.410">
    <property type="entry name" value="von Willebrand factor, type A domain"/>
    <property type="match status" value="1"/>
</dbReference>
<comment type="subcellular location">
    <subcellularLocation>
        <location evidence="1">Secreted</location>
    </subcellularLocation>
</comment>
<evidence type="ECO:0000313" key="5">
    <source>
        <dbReference type="EMBL" id="PYF09241.1"/>
    </source>
</evidence>
<dbReference type="InterPro" id="IPR001343">
    <property type="entry name" value="Hemolysn_Ca-bd"/>
</dbReference>
<dbReference type="GO" id="GO:0005509">
    <property type="term" value="F:calcium ion binding"/>
    <property type="evidence" value="ECO:0007669"/>
    <property type="project" value="InterPro"/>
</dbReference>
<name>A0A318TWF0_9RHOB</name>
<dbReference type="PANTHER" id="PTHR38340:SF1">
    <property type="entry name" value="S-LAYER PROTEIN"/>
    <property type="match status" value="1"/>
</dbReference>
<gene>
    <name evidence="5" type="ORF">C8J30_110115</name>
</gene>
<sequence>MANLLFRRVFDLSTLHPGDFLLGSSSATETLITMTFGTRVLTVSGVFTLTDGEVTGGTVTGISLRDGGVAQFDMTSLALDVDRFQALLADDDLAGVMAGNDRLTGTASADRLSGFDGADLLSGLGGNDALFGGAGHDTLDGGAGNDSMIGGAGDDLYRVNSTADSVTELRNGGFDRVETTLSSYTLGRNVEAVTFTGDGAFRGTGNGGDNLIRGGGGADSLSGLAGDDTLSGGNGNDTLVAGEGDDLLVGDAGGTEAFLTASTPAPSNPDRRITLTSGLPEAAPGGTTTLTGTINNAAGGNVINLAFVLDVSDSMGWAFTGTDVGDQNGDGVANARLDAAIAAFAQLVETIAALGLSDRVNIALIPFDNTSAIAATGSPVSDANGNGVADIIDAARALDHDGSTYYDAGLQSAITFFNAAPDGSNQVFFLSDGEPNGNDYSTMLERLGDPAGINAQIRALGFEAAGSYYDVLDLLDDGVLNSSAIDVTDPASLNAGLLGSQVSTEDIAGLEVWLNGTLVATLTPDQFTQTPFGWQYSVTLPGLDTTGTNVVETRLVLNDADGTTVTNTQTITVGGLASDDSLSGGGGNDTLDGGAGIDTLSGGSGDDIYRVDTSGDRIIEATGGGTDTVETTVSFTLDRTMTANVENLVLLGSDNINGTGNALANRITGNSGNNVIEGMGGADTLIGGFGSDFVSFRNETAVTVSLNSGAATLPGGGDVLRLVDFENVIGSAYADSIFGDTQDNVLIGLGGDDTLNGYGGFDTVDYSAATSGLTATLSSWGDTVRSANGAEGIDYLSSIEAVIGSRFADTLTESSYYITDNRLDGGEGNDLLTAAYGDDTLIGGAGNDTLAGGGDYGSTHYVDLVDYSAATAAISGALAGTMTGTATGRDVLSGFEHIVATGFADSITGSDVAEWIEGGAQRDTLSGAGGNDTLDGGAGIDVLSGGAGDDLFYVDVSGDQVRENAAEGNDTVIAAAGYTLADVDVENLTLTTTAGVTGTGNAADNVLISGAGSDLLIGLAGNDTLAGNAGDDTLRGGLGSDVLSGGDGIDWVDFTDLTTGVSGALTTWGDASFTAGVSILTLNGIENIAATNRADSLAGGYAANILLGNGGNDTLSGGDDNDTIDGGAGDDQLDGGSDDDLLTGGAGNDSIFGDYGYDTILGGVGDDTIDGGSYFDLVTYAALTTAGIRADLSTGVVTGEGTDHLSNVEWIIATDRNDVILWNNSSGTYTDFRFEGGAGNDSLSASDGDDTLMGGSGSDTMVGGEGSDTYEVDRSTDVVIEIDPYGYHDTVISSVSYTLGAYVENLTLSGTASRGTGNALNNALTGTAGDNTLSGDAGADTLLGGLGQDTLDAGADASSDVFQFTAVADSASGAADRVLNFNIAQDRLDLSDVDADARDSGNQSFSFLGTAAFTGTAGELRVSQSGGMTYVQGDTDGDGTADLVIELAGTLTLSAGNFYL</sequence>
<dbReference type="InterPro" id="IPR002035">
    <property type="entry name" value="VWF_A"/>
</dbReference>
<protein>
    <submittedName>
        <fullName evidence="5">Hemolysin type calcium-binding protein</fullName>
    </submittedName>
</protein>
<organism evidence="5 6">
    <name type="scientific">Rhodobacter viridis</name>
    <dbReference type="NCBI Taxonomy" id="1054202"/>
    <lineage>
        <taxon>Bacteria</taxon>
        <taxon>Pseudomonadati</taxon>
        <taxon>Pseudomonadota</taxon>
        <taxon>Alphaproteobacteria</taxon>
        <taxon>Rhodobacterales</taxon>
        <taxon>Rhodobacter group</taxon>
        <taxon>Rhodobacter</taxon>
    </lineage>
</organism>
<dbReference type="EMBL" id="QJTK01000010">
    <property type="protein sequence ID" value="PYF09241.1"/>
    <property type="molecule type" value="Genomic_DNA"/>
</dbReference>
<dbReference type="PANTHER" id="PTHR38340">
    <property type="entry name" value="S-LAYER PROTEIN"/>
    <property type="match status" value="1"/>
</dbReference>
<dbReference type="SUPFAM" id="SSF51120">
    <property type="entry name" value="beta-Roll"/>
    <property type="match status" value="9"/>
</dbReference>
<dbReference type="InterPro" id="IPR036465">
    <property type="entry name" value="vWFA_dom_sf"/>
</dbReference>
<dbReference type="PROSITE" id="PS00330">
    <property type="entry name" value="HEMOLYSIN_CALCIUM"/>
    <property type="match status" value="13"/>
</dbReference>
<evidence type="ECO:0000259" key="4">
    <source>
        <dbReference type="PROSITE" id="PS50234"/>
    </source>
</evidence>
<proteinExistence type="predicted"/>
<keyword evidence="2" id="KW-0964">Secreted</keyword>
<dbReference type="PROSITE" id="PS50234">
    <property type="entry name" value="VWFA"/>
    <property type="match status" value="1"/>
</dbReference>
<evidence type="ECO:0000256" key="3">
    <source>
        <dbReference type="SAM" id="MobiDB-lite"/>
    </source>
</evidence>
<evidence type="ECO:0000256" key="2">
    <source>
        <dbReference type="ARBA" id="ARBA00022525"/>
    </source>
</evidence>
<dbReference type="GO" id="GO:0005576">
    <property type="term" value="C:extracellular region"/>
    <property type="evidence" value="ECO:0007669"/>
    <property type="project" value="UniProtKB-SubCell"/>
</dbReference>
<dbReference type="SUPFAM" id="SSF53300">
    <property type="entry name" value="vWA-like"/>
    <property type="match status" value="1"/>
</dbReference>
<keyword evidence="6" id="KW-1185">Reference proteome</keyword>
<dbReference type="InterPro" id="IPR018511">
    <property type="entry name" value="Hemolysin-typ_Ca-bd_CS"/>
</dbReference>
<feature type="region of interest" description="Disordered" evidence="3">
    <location>
        <begin position="1117"/>
        <end position="1140"/>
    </location>
</feature>
<evidence type="ECO:0000313" key="6">
    <source>
        <dbReference type="Proteomes" id="UP000247727"/>
    </source>
</evidence>
<comment type="caution">
    <text evidence="5">The sequence shown here is derived from an EMBL/GenBank/DDBJ whole genome shotgun (WGS) entry which is preliminary data.</text>
</comment>